<dbReference type="AlphaFoldDB" id="A0A5C5UHM3"/>
<dbReference type="OrthoDB" id="9814140at2"/>
<dbReference type="EMBL" id="VOHM01000012">
    <property type="protein sequence ID" value="TWT25498.1"/>
    <property type="molecule type" value="Genomic_DNA"/>
</dbReference>
<evidence type="ECO:0000256" key="1">
    <source>
        <dbReference type="ARBA" id="ARBA00022801"/>
    </source>
</evidence>
<dbReference type="InterPro" id="IPR000868">
    <property type="entry name" value="Isochorismatase-like_dom"/>
</dbReference>
<dbReference type="PANTHER" id="PTHR43540">
    <property type="entry name" value="PEROXYUREIDOACRYLATE/UREIDOACRYLATE AMIDOHYDROLASE-RELATED"/>
    <property type="match status" value="1"/>
</dbReference>
<dbReference type="RefSeq" id="WP_146324367.1">
    <property type="nucleotide sequence ID" value="NZ_BAABLR010000021.1"/>
</dbReference>
<comment type="caution">
    <text evidence="3">The sequence shown here is derived from an EMBL/GenBank/DDBJ whole genome shotgun (WGS) entry which is preliminary data.</text>
</comment>
<name>A0A5C5UHM3_9CORY</name>
<keyword evidence="4" id="KW-1185">Reference proteome</keyword>
<gene>
    <name evidence="3" type="ORF">FRX94_06730</name>
</gene>
<evidence type="ECO:0000313" key="4">
    <source>
        <dbReference type="Proteomes" id="UP000320791"/>
    </source>
</evidence>
<proteinExistence type="predicted"/>
<evidence type="ECO:0000313" key="3">
    <source>
        <dbReference type="EMBL" id="TWT25498.1"/>
    </source>
</evidence>
<dbReference type="Proteomes" id="UP000320791">
    <property type="component" value="Unassembled WGS sequence"/>
</dbReference>
<protein>
    <submittedName>
        <fullName evidence="3">Cysteine hydrolase</fullName>
    </submittedName>
</protein>
<dbReference type="SUPFAM" id="SSF52499">
    <property type="entry name" value="Isochorismatase-like hydrolases"/>
    <property type="match status" value="1"/>
</dbReference>
<dbReference type="InterPro" id="IPR036380">
    <property type="entry name" value="Isochorismatase-like_sf"/>
</dbReference>
<dbReference type="PANTHER" id="PTHR43540:SF1">
    <property type="entry name" value="ISOCHORISMATASE HYDROLASE"/>
    <property type="match status" value="1"/>
</dbReference>
<evidence type="ECO:0000259" key="2">
    <source>
        <dbReference type="Pfam" id="PF00857"/>
    </source>
</evidence>
<dbReference type="GO" id="GO:0016787">
    <property type="term" value="F:hydrolase activity"/>
    <property type="evidence" value="ECO:0007669"/>
    <property type="project" value="UniProtKB-KW"/>
</dbReference>
<keyword evidence="1 3" id="KW-0378">Hydrolase</keyword>
<dbReference type="InterPro" id="IPR050272">
    <property type="entry name" value="Isochorismatase-like_hydrls"/>
</dbReference>
<sequence>MKALLIVHMQKDIVEADGAFGQLFAGEVERRQVVAEVTRCAAEMREIGGLVVWLRIAFDGDYQANMPLLQAAESMACLAEGSPGAQLVLPVAPGDKVVTHRRPGPFTDSELEVLLREHQVTDVYVAGVATNASVEGCVRQAADLGFRAYVVEPACAAADADSHAASISTMTALFCCSAVRNVS</sequence>
<reference evidence="3 4" key="1">
    <citation type="submission" date="2019-08" db="EMBL/GenBank/DDBJ databases">
        <authorList>
            <person name="Lei W."/>
        </authorList>
    </citation>
    <scope>NUCLEOTIDE SEQUENCE [LARGE SCALE GENOMIC DNA]</scope>
    <source>
        <strain evidence="3 4">CCUG 58627</strain>
    </source>
</reference>
<dbReference type="Gene3D" id="3.40.50.850">
    <property type="entry name" value="Isochorismatase-like"/>
    <property type="match status" value="1"/>
</dbReference>
<dbReference type="Pfam" id="PF00857">
    <property type="entry name" value="Isochorismatase"/>
    <property type="match status" value="1"/>
</dbReference>
<dbReference type="CDD" id="cd00431">
    <property type="entry name" value="cysteine_hydrolases"/>
    <property type="match status" value="1"/>
</dbReference>
<feature type="domain" description="Isochorismatase-like" evidence="2">
    <location>
        <begin position="3"/>
        <end position="174"/>
    </location>
</feature>
<accession>A0A5C5UHM3</accession>
<organism evidence="3 4">
    <name type="scientific">Corynebacterium canis</name>
    <dbReference type="NCBI Taxonomy" id="679663"/>
    <lineage>
        <taxon>Bacteria</taxon>
        <taxon>Bacillati</taxon>
        <taxon>Actinomycetota</taxon>
        <taxon>Actinomycetes</taxon>
        <taxon>Mycobacteriales</taxon>
        <taxon>Corynebacteriaceae</taxon>
        <taxon>Corynebacterium</taxon>
    </lineage>
</organism>